<dbReference type="InterPro" id="IPR013087">
    <property type="entry name" value="Znf_C2H2_type"/>
</dbReference>
<dbReference type="InterPro" id="IPR036236">
    <property type="entry name" value="Znf_C2H2_sf"/>
</dbReference>
<evidence type="ECO:0000256" key="14">
    <source>
        <dbReference type="SAM" id="MobiDB-lite"/>
    </source>
</evidence>
<evidence type="ECO:0000256" key="12">
    <source>
        <dbReference type="ARBA" id="ARBA00067251"/>
    </source>
</evidence>
<dbReference type="GO" id="GO:0060174">
    <property type="term" value="P:limb bud formation"/>
    <property type="evidence" value="ECO:0007669"/>
    <property type="project" value="Ensembl"/>
</dbReference>
<evidence type="ECO:0000259" key="15">
    <source>
        <dbReference type="PROSITE" id="PS50157"/>
    </source>
</evidence>
<evidence type="ECO:0000256" key="4">
    <source>
        <dbReference type="ARBA" id="ARBA00022737"/>
    </source>
</evidence>
<feature type="domain" description="C2H2-type" evidence="15">
    <location>
        <begin position="281"/>
        <end position="308"/>
    </location>
</feature>
<dbReference type="GO" id="GO:0000978">
    <property type="term" value="F:RNA polymerase II cis-regulatory region sequence-specific DNA binding"/>
    <property type="evidence" value="ECO:0007669"/>
    <property type="project" value="Ensembl"/>
</dbReference>
<dbReference type="FunFam" id="3.30.160.60:FF:001140">
    <property type="entry name" value="Zinc finger protein 219"/>
    <property type="match status" value="1"/>
</dbReference>
<protein>
    <recommendedName>
        <fullName evidence="12">Zinc finger protein 219</fullName>
    </recommendedName>
</protein>
<feature type="domain" description="C2H2-type" evidence="15">
    <location>
        <begin position="505"/>
        <end position="532"/>
    </location>
</feature>
<keyword evidence="3" id="KW-0479">Metal-binding</keyword>
<dbReference type="GO" id="GO:0045944">
    <property type="term" value="P:positive regulation of transcription by RNA polymerase II"/>
    <property type="evidence" value="ECO:0007669"/>
    <property type="project" value="Ensembl"/>
</dbReference>
<dbReference type="InParanoid" id="G1U3J3"/>
<feature type="compositionally biased region" description="Basic residues" evidence="14">
    <location>
        <begin position="646"/>
        <end position="655"/>
    </location>
</feature>
<keyword evidence="6" id="KW-0862">Zinc</keyword>
<feature type="compositionally biased region" description="Pro residues" evidence="14">
    <location>
        <begin position="238"/>
        <end position="251"/>
    </location>
</feature>
<dbReference type="Proteomes" id="UP000001811">
    <property type="component" value="Chromosome 17"/>
</dbReference>
<reference evidence="16" key="3">
    <citation type="submission" date="2025-09" db="UniProtKB">
        <authorList>
            <consortium name="Ensembl"/>
        </authorList>
    </citation>
    <scope>IDENTIFICATION</scope>
    <source>
        <strain evidence="16">Thorbecke</strain>
    </source>
</reference>
<dbReference type="GeneTree" id="ENSGT00940000161408"/>
<evidence type="ECO:0000256" key="11">
    <source>
        <dbReference type="ARBA" id="ARBA00023242"/>
    </source>
</evidence>
<comment type="subcellular location">
    <subcellularLocation>
        <location evidence="1">Nucleus</location>
    </subcellularLocation>
</comment>
<dbReference type="InterPro" id="IPR051967">
    <property type="entry name" value="Krueppel_C2H2-ZF"/>
</dbReference>
<evidence type="ECO:0000256" key="7">
    <source>
        <dbReference type="ARBA" id="ARBA00023015"/>
    </source>
</evidence>
<feature type="region of interest" description="Disordered" evidence="14">
    <location>
        <begin position="107"/>
        <end position="135"/>
    </location>
</feature>
<gene>
    <name evidence="16" type="primary">ZNF219</name>
</gene>
<dbReference type="PaxDb" id="9986-ENSOCUP00000023956"/>
<feature type="region of interest" description="Disordered" evidence="14">
    <location>
        <begin position="368"/>
        <end position="474"/>
    </location>
</feature>
<dbReference type="Gene3D" id="3.30.160.60">
    <property type="entry name" value="Classic Zinc Finger"/>
    <property type="match status" value="4"/>
</dbReference>
<keyword evidence="10" id="KW-0804">Transcription</keyword>
<keyword evidence="5 13" id="KW-0863">Zinc-finger</keyword>
<feature type="compositionally biased region" description="Acidic residues" evidence="14">
    <location>
        <begin position="404"/>
        <end position="417"/>
    </location>
</feature>
<feature type="domain" description="C2H2-type" evidence="15">
    <location>
        <begin position="253"/>
        <end position="280"/>
    </location>
</feature>
<dbReference type="FunFam" id="3.30.160.60:FF:001038">
    <property type="entry name" value="Zinc finger protein 217"/>
    <property type="match status" value="1"/>
</dbReference>
<evidence type="ECO:0000313" key="16">
    <source>
        <dbReference type="Ensembl" id="ENSOCUP00000023956.2"/>
    </source>
</evidence>
<feature type="compositionally biased region" description="Pro residues" evidence="14">
    <location>
        <begin position="537"/>
        <end position="547"/>
    </location>
</feature>
<evidence type="ECO:0000313" key="17">
    <source>
        <dbReference type="Proteomes" id="UP000001811"/>
    </source>
</evidence>
<dbReference type="AlphaFoldDB" id="G1U3J3"/>
<evidence type="ECO:0000256" key="9">
    <source>
        <dbReference type="ARBA" id="ARBA00023159"/>
    </source>
</evidence>
<dbReference type="GO" id="GO:0005654">
    <property type="term" value="C:nucleoplasm"/>
    <property type="evidence" value="ECO:0007669"/>
    <property type="project" value="Ensembl"/>
</dbReference>
<organism evidence="16 17">
    <name type="scientific">Oryctolagus cuniculus</name>
    <name type="common">Rabbit</name>
    <dbReference type="NCBI Taxonomy" id="9986"/>
    <lineage>
        <taxon>Eukaryota</taxon>
        <taxon>Metazoa</taxon>
        <taxon>Chordata</taxon>
        <taxon>Craniata</taxon>
        <taxon>Vertebrata</taxon>
        <taxon>Euteleostomi</taxon>
        <taxon>Mammalia</taxon>
        <taxon>Eutheria</taxon>
        <taxon>Euarchontoglires</taxon>
        <taxon>Glires</taxon>
        <taxon>Lagomorpha</taxon>
        <taxon>Leporidae</taxon>
        <taxon>Oryctolagus</taxon>
    </lineage>
</organism>
<dbReference type="SUPFAM" id="SSF57667">
    <property type="entry name" value="beta-beta-alpha zinc fingers"/>
    <property type="match status" value="2"/>
</dbReference>
<dbReference type="PROSITE" id="PS00028">
    <property type="entry name" value="ZINC_FINGER_C2H2_1"/>
    <property type="match status" value="3"/>
</dbReference>
<evidence type="ECO:0000256" key="2">
    <source>
        <dbReference type="ARBA" id="ARBA00006991"/>
    </source>
</evidence>
<dbReference type="GO" id="GO:0001227">
    <property type="term" value="F:DNA-binding transcription repressor activity, RNA polymerase II-specific"/>
    <property type="evidence" value="ECO:0007669"/>
    <property type="project" value="Ensembl"/>
</dbReference>
<dbReference type="FunFam" id="3.30.160.60:FF:000075">
    <property type="entry name" value="Putative zinc finger protein 536"/>
    <property type="match status" value="1"/>
</dbReference>
<feature type="domain" description="C2H2-type" evidence="15">
    <location>
        <begin position="477"/>
        <end position="504"/>
    </location>
</feature>
<keyword evidence="17" id="KW-1185">Reference proteome</keyword>
<comment type="similarity">
    <text evidence="2">Belongs to the krueppel C2H2-type zinc-finger protein family.</text>
</comment>
<dbReference type="SMR" id="G1U3J3"/>
<evidence type="ECO:0000256" key="8">
    <source>
        <dbReference type="ARBA" id="ARBA00023125"/>
    </source>
</evidence>
<evidence type="ECO:0000256" key="6">
    <source>
        <dbReference type="ARBA" id="ARBA00022833"/>
    </source>
</evidence>
<keyword evidence="11" id="KW-0539">Nucleus</keyword>
<keyword evidence="8" id="KW-0238">DNA-binding</keyword>
<name>G1U3J3_RABIT</name>
<dbReference type="Pfam" id="PF00096">
    <property type="entry name" value="zf-C2H2"/>
    <property type="match status" value="4"/>
</dbReference>
<feature type="region of interest" description="Disordered" evidence="14">
    <location>
        <begin position="521"/>
        <end position="622"/>
    </location>
</feature>
<evidence type="ECO:0000256" key="3">
    <source>
        <dbReference type="ARBA" id="ARBA00022723"/>
    </source>
</evidence>
<feature type="region of interest" description="Disordered" evidence="14">
    <location>
        <begin position="200"/>
        <end position="252"/>
    </location>
</feature>
<evidence type="ECO:0000256" key="5">
    <source>
        <dbReference type="ARBA" id="ARBA00022771"/>
    </source>
</evidence>
<dbReference type="GO" id="GO:0008270">
    <property type="term" value="F:zinc ion binding"/>
    <property type="evidence" value="ECO:0007669"/>
    <property type="project" value="UniProtKB-KW"/>
</dbReference>
<feature type="compositionally biased region" description="Pro residues" evidence="14">
    <location>
        <begin position="212"/>
        <end position="226"/>
    </location>
</feature>
<feature type="region of interest" description="Disordered" evidence="14">
    <location>
        <begin position="1"/>
        <end position="27"/>
    </location>
</feature>
<dbReference type="Bgee" id="ENSOCUG00000009922">
    <property type="expression patterns" value="Expressed in uterus and 17 other cell types or tissues"/>
</dbReference>
<dbReference type="PROSITE" id="PS50157">
    <property type="entry name" value="ZINC_FINGER_C2H2_2"/>
    <property type="match status" value="4"/>
</dbReference>
<reference evidence="16 17" key="1">
    <citation type="journal article" date="2011" name="Nature">
        <title>A high-resolution map of human evolutionary constraint using 29 mammals.</title>
        <authorList>
            <person name="Lindblad-Toh K."/>
            <person name="Garber M."/>
            <person name="Zuk O."/>
            <person name="Lin M.F."/>
            <person name="Parker B.J."/>
            <person name="Washietl S."/>
            <person name="Kheradpour P."/>
            <person name="Ernst J."/>
            <person name="Jordan G."/>
            <person name="Mauceli E."/>
            <person name="Ward L.D."/>
            <person name="Lowe C.B."/>
            <person name="Holloway A.K."/>
            <person name="Clamp M."/>
            <person name="Gnerre S."/>
            <person name="Alfoldi J."/>
            <person name="Beal K."/>
            <person name="Chang J."/>
            <person name="Clawson H."/>
            <person name="Cuff J."/>
            <person name="Di Palma F."/>
            <person name="Fitzgerald S."/>
            <person name="Flicek P."/>
            <person name="Guttman M."/>
            <person name="Hubisz M.J."/>
            <person name="Jaffe D.B."/>
            <person name="Jungreis I."/>
            <person name="Kent W.J."/>
            <person name="Kostka D."/>
            <person name="Lara M."/>
            <person name="Martins A.L."/>
            <person name="Massingham T."/>
            <person name="Moltke I."/>
            <person name="Raney B.J."/>
            <person name="Rasmussen M.D."/>
            <person name="Robinson J."/>
            <person name="Stark A."/>
            <person name="Vilella A.J."/>
            <person name="Wen J."/>
            <person name="Xie X."/>
            <person name="Zody M.C."/>
            <person name="Baldwin J."/>
            <person name="Bloom T."/>
            <person name="Chin C.W."/>
            <person name="Heiman D."/>
            <person name="Nicol R."/>
            <person name="Nusbaum C."/>
            <person name="Young S."/>
            <person name="Wilkinson J."/>
            <person name="Worley K.C."/>
            <person name="Kovar C.L."/>
            <person name="Muzny D.M."/>
            <person name="Gibbs R.A."/>
            <person name="Cree A."/>
            <person name="Dihn H.H."/>
            <person name="Fowler G."/>
            <person name="Jhangiani S."/>
            <person name="Joshi V."/>
            <person name="Lee S."/>
            <person name="Lewis L.R."/>
            <person name="Nazareth L.V."/>
            <person name="Okwuonu G."/>
            <person name="Santibanez J."/>
            <person name="Warren W.C."/>
            <person name="Mardis E.R."/>
            <person name="Weinstock G.M."/>
            <person name="Wilson R.K."/>
            <person name="Delehaunty K."/>
            <person name="Dooling D."/>
            <person name="Fronik C."/>
            <person name="Fulton L."/>
            <person name="Fulton B."/>
            <person name="Graves T."/>
            <person name="Minx P."/>
            <person name="Sodergren E."/>
            <person name="Birney E."/>
            <person name="Margulies E.H."/>
            <person name="Herrero J."/>
            <person name="Green E.D."/>
            <person name="Haussler D."/>
            <person name="Siepel A."/>
            <person name="Goldman N."/>
            <person name="Pollard K.S."/>
            <person name="Pedersen J.S."/>
            <person name="Lander E.S."/>
            <person name="Kellis M."/>
        </authorList>
    </citation>
    <scope>NUCLEOTIDE SEQUENCE [LARGE SCALE GENOMIC DNA]</scope>
    <source>
        <strain evidence="16 17">Thorbecke inbred</strain>
    </source>
</reference>
<dbReference type="GO" id="GO:0032332">
    <property type="term" value="P:positive regulation of chondrocyte differentiation"/>
    <property type="evidence" value="ECO:0007669"/>
    <property type="project" value="Ensembl"/>
</dbReference>
<dbReference type="EMBL" id="AAGW02024222">
    <property type="status" value="NOT_ANNOTATED_CDS"/>
    <property type="molecule type" value="Genomic_DNA"/>
</dbReference>
<reference evidence="16" key="2">
    <citation type="submission" date="2025-08" db="UniProtKB">
        <authorList>
            <consortium name="Ensembl"/>
        </authorList>
    </citation>
    <scope>IDENTIFICATION</scope>
    <source>
        <strain evidence="16">Thorbecke</strain>
    </source>
</reference>
<keyword evidence="7" id="KW-0805">Transcription regulation</keyword>
<evidence type="ECO:0000256" key="1">
    <source>
        <dbReference type="ARBA" id="ARBA00004123"/>
    </source>
</evidence>
<sequence>MTGLFSRVSSSSGGLGPSACPLPQTQVLPELSEAGSSQDMPLGRDSPLWGWQQVFLPPASCCAFGAHGWGSPPPASGCEDGGEKALPGTYSQSSSAPVAFISSFSSSSLHSPEPKNVKGVHGGLTSPRPRRPLSAVTTSLRRRAGSAALLKRARRKFRTSAERERHLHILHRPWKCGLCSFGSSHEEELLHHSLTAHGAPERPLAATSAAPQPQPPPQPEPRSVPEPEPEPEREATPAPVPAAPEEPPAPPEFRCQVCGQSFTQSWFLKGHMRKHKASFDHACPVCGRCFKEPWFLKNHMKVHASKLGPLRAPGPGSAPARAPQPPDLGLLAYEPLGPALLLAPAPTPAERREPPSLLGYLSLRAGEARPNGEGAEPGASRSFGGFRPLPSALPARARRHRAEEQEEEEEVVETEEETWARGRSLAPLASVHPRAGEGPGHSAPAAGTQARPTGTQEENGLLVGGTRPEGGRGATGKDCPFCGKSFRSAHHLKVHLRVHTGERPYKCPHCDYAGTQSGSLKYHLQRHHREQRSGAGPGPPPEPPPPSQRGSAPPSGTKQAQQPSTWVEGAASPRPPSGPGPGSRRKPASPGRTLRNGRGGEAEPLDLSLRAGPGSEAGPGGALHRCLFCPFATGAAELMALHLQVHHSRRARGRRPPQADASPPYARAPSGETPPSPPLEGEEGPGLSRSGEAGLGGQER</sequence>
<feature type="region of interest" description="Disordered" evidence="14">
    <location>
        <begin position="646"/>
        <end position="700"/>
    </location>
</feature>
<dbReference type="eggNOG" id="KOG1721">
    <property type="taxonomic scope" value="Eukaryota"/>
</dbReference>
<dbReference type="PANTHER" id="PTHR45925:SF1">
    <property type="entry name" value="ZINC FINGER PROTEIN 219"/>
    <property type="match status" value="1"/>
</dbReference>
<dbReference type="FunCoup" id="G1U3J3">
    <property type="interactions" value="531"/>
</dbReference>
<evidence type="ECO:0000256" key="10">
    <source>
        <dbReference type="ARBA" id="ARBA00023163"/>
    </source>
</evidence>
<proteinExistence type="inferred from homology"/>
<keyword evidence="9" id="KW-0010">Activator</keyword>
<dbReference type="Ensembl" id="ENSOCUT00000021140.2">
    <property type="protein sequence ID" value="ENSOCUP00000023956.2"/>
    <property type="gene ID" value="ENSOCUG00000009922.3"/>
</dbReference>
<dbReference type="STRING" id="9986.ENSOCUP00000023956"/>
<dbReference type="SMART" id="SM00355">
    <property type="entry name" value="ZnF_C2H2"/>
    <property type="match status" value="6"/>
</dbReference>
<dbReference type="PANTHER" id="PTHR45925">
    <property type="entry name" value="ZINC FINGER PROTEIN"/>
    <property type="match status" value="1"/>
</dbReference>
<accession>G1U3J3</accession>
<evidence type="ECO:0000256" key="13">
    <source>
        <dbReference type="PROSITE-ProRule" id="PRU00042"/>
    </source>
</evidence>
<keyword evidence="4" id="KW-0677">Repeat</keyword>